<reference evidence="1" key="1">
    <citation type="submission" date="2023-10" db="EMBL/GenBank/DDBJ databases">
        <authorList>
            <person name="Chen Y."/>
            <person name="Shah S."/>
            <person name="Dougan E. K."/>
            <person name="Thang M."/>
            <person name="Chan C."/>
        </authorList>
    </citation>
    <scope>NUCLEOTIDE SEQUENCE [LARGE SCALE GENOMIC DNA]</scope>
</reference>
<name>A0ABN9Y3W7_9DINO</name>
<sequence>MPFDADRAVPRDAGLLSGCVRAPTGQPPTEALGEKPLQDPAAIPDIHIRLLYKSVELRAGKLVDNYVMDGGFEAKFPIDLQYLIIDQGHARGPKSQKDMGLCVDSQVPCPPRLRSLVADCLLALRRGIQPRLTDEGTGATYMLRDPANKSNLAVFKPKAPTMREDEWSG</sequence>
<evidence type="ECO:0008006" key="3">
    <source>
        <dbReference type="Google" id="ProtNLM"/>
    </source>
</evidence>
<dbReference type="Proteomes" id="UP001189429">
    <property type="component" value="Unassembled WGS sequence"/>
</dbReference>
<protein>
    <recommendedName>
        <fullName evidence="3">Inositol-pentakisphosphate 2-kinase</fullName>
    </recommendedName>
</protein>
<comment type="caution">
    <text evidence="1">The sequence shown here is derived from an EMBL/GenBank/DDBJ whole genome shotgun (WGS) entry which is preliminary data.</text>
</comment>
<dbReference type="EMBL" id="CAUYUJ010021537">
    <property type="protein sequence ID" value="CAK0905311.1"/>
    <property type="molecule type" value="Genomic_DNA"/>
</dbReference>
<evidence type="ECO:0000313" key="2">
    <source>
        <dbReference type="Proteomes" id="UP001189429"/>
    </source>
</evidence>
<gene>
    <name evidence="1" type="ORF">PCOR1329_LOCUS81053</name>
</gene>
<proteinExistence type="predicted"/>
<keyword evidence="2" id="KW-1185">Reference proteome</keyword>
<organism evidence="1 2">
    <name type="scientific">Prorocentrum cordatum</name>
    <dbReference type="NCBI Taxonomy" id="2364126"/>
    <lineage>
        <taxon>Eukaryota</taxon>
        <taxon>Sar</taxon>
        <taxon>Alveolata</taxon>
        <taxon>Dinophyceae</taxon>
        <taxon>Prorocentrales</taxon>
        <taxon>Prorocentraceae</taxon>
        <taxon>Prorocentrum</taxon>
    </lineage>
</organism>
<accession>A0ABN9Y3W7</accession>
<evidence type="ECO:0000313" key="1">
    <source>
        <dbReference type="EMBL" id="CAK0905311.1"/>
    </source>
</evidence>